<evidence type="ECO:0000313" key="2">
    <source>
        <dbReference type="Proteomes" id="UP001156613"/>
    </source>
</evidence>
<dbReference type="Proteomes" id="UP001156613">
    <property type="component" value="Unassembled WGS sequence"/>
</dbReference>
<gene>
    <name evidence="1" type="ORF">GCM10010937_06550</name>
</gene>
<evidence type="ECO:0000313" key="1">
    <source>
        <dbReference type="EMBL" id="GLQ58852.1"/>
    </source>
</evidence>
<accession>A0ABQ5WG88</accession>
<comment type="caution">
    <text evidence="1">The sequence shown here is derived from an EMBL/GenBank/DDBJ whole genome shotgun (WGS) entry which is preliminary data.</text>
</comment>
<protein>
    <recommendedName>
        <fullName evidence="3">Terminase</fullName>
    </recommendedName>
</protein>
<dbReference type="InterPro" id="IPR027417">
    <property type="entry name" value="P-loop_NTPase"/>
</dbReference>
<name>A0ABQ5WG88_GLUJA</name>
<proteinExistence type="predicted"/>
<evidence type="ECO:0008006" key="3">
    <source>
        <dbReference type="Google" id="ProtNLM"/>
    </source>
</evidence>
<dbReference type="EMBL" id="BSNT01000017">
    <property type="protein sequence ID" value="GLQ58852.1"/>
    <property type="molecule type" value="Genomic_DNA"/>
</dbReference>
<dbReference type="RefSeq" id="WP_062503349.1">
    <property type="nucleotide sequence ID" value="NZ_BEWO01000006.1"/>
</dbReference>
<dbReference type="Pfam" id="PF03237">
    <property type="entry name" value="Terminase_6N"/>
    <property type="match status" value="1"/>
</dbReference>
<organism evidence="1 2">
    <name type="scientific">Gluconobacter japonicus</name>
    <dbReference type="NCBI Taxonomy" id="376620"/>
    <lineage>
        <taxon>Bacteria</taxon>
        <taxon>Pseudomonadati</taxon>
        <taxon>Pseudomonadota</taxon>
        <taxon>Alphaproteobacteria</taxon>
        <taxon>Acetobacterales</taxon>
        <taxon>Acetobacteraceae</taxon>
        <taxon>Gluconobacter</taxon>
    </lineage>
</organism>
<dbReference type="Gene3D" id="3.40.50.300">
    <property type="entry name" value="P-loop containing nucleotide triphosphate hydrolases"/>
    <property type="match status" value="1"/>
</dbReference>
<reference evidence="2" key="1">
    <citation type="journal article" date="2019" name="Int. J. Syst. Evol. Microbiol.">
        <title>The Global Catalogue of Microorganisms (GCM) 10K type strain sequencing project: providing services to taxonomists for standard genome sequencing and annotation.</title>
        <authorList>
            <consortium name="The Broad Institute Genomics Platform"/>
            <consortium name="The Broad Institute Genome Sequencing Center for Infectious Disease"/>
            <person name="Wu L."/>
            <person name="Ma J."/>
        </authorList>
    </citation>
    <scope>NUCLEOTIDE SEQUENCE [LARGE SCALE GENOMIC DNA]</scope>
    <source>
        <strain evidence="2">NBRC 3271</strain>
    </source>
</reference>
<keyword evidence="2" id="KW-1185">Reference proteome</keyword>
<sequence>MIEADINRELVHALDPVAFAVERLGFTPDPWQERVLRSNSNRILLNCTRQAGKTTITAVLSLHTAIYQPRSLILLFSKAQRQSSELLAKIHGYINTMERPPLLTKEAATEIRLKNGSRVVSLPGDGDSIRGYSAPNLIVEDEAAFVTDELYEAFLPMLATSNGRLILMSTPNGKRGHFHAAWSGMNTKWQRESITASQVSRISPEYLEDMRAEYGPWKFQQEFFCKFVEANDQFFSDEAIERAFSRQVPLLSLNFEIPA</sequence>